<dbReference type="AlphaFoldDB" id="A0A9P6C5F1"/>
<name>A0A9P6C5F1_9AGAR</name>
<proteinExistence type="predicted"/>
<sequence length="50" mass="5552">ICGRGPHHTHHHPLCTSIDARPSFAPKPEPFGSISMIYWIQSAYPANVIL</sequence>
<protein>
    <submittedName>
        <fullName evidence="1">Uncharacterized protein</fullName>
    </submittedName>
</protein>
<evidence type="ECO:0000313" key="1">
    <source>
        <dbReference type="EMBL" id="KAF9452392.1"/>
    </source>
</evidence>
<gene>
    <name evidence="1" type="ORF">P691DRAFT_804914</name>
</gene>
<organism evidence="1 2">
    <name type="scientific">Macrolepiota fuliginosa MF-IS2</name>
    <dbReference type="NCBI Taxonomy" id="1400762"/>
    <lineage>
        <taxon>Eukaryota</taxon>
        <taxon>Fungi</taxon>
        <taxon>Dikarya</taxon>
        <taxon>Basidiomycota</taxon>
        <taxon>Agaricomycotina</taxon>
        <taxon>Agaricomycetes</taxon>
        <taxon>Agaricomycetidae</taxon>
        <taxon>Agaricales</taxon>
        <taxon>Agaricineae</taxon>
        <taxon>Agaricaceae</taxon>
        <taxon>Macrolepiota</taxon>
    </lineage>
</organism>
<reference evidence="1" key="1">
    <citation type="submission" date="2020-11" db="EMBL/GenBank/DDBJ databases">
        <authorList>
            <consortium name="DOE Joint Genome Institute"/>
            <person name="Ahrendt S."/>
            <person name="Riley R."/>
            <person name="Andreopoulos W."/>
            <person name="Labutti K."/>
            <person name="Pangilinan J."/>
            <person name="Ruiz-Duenas F.J."/>
            <person name="Barrasa J.M."/>
            <person name="Sanchez-Garcia M."/>
            <person name="Camarero S."/>
            <person name="Miyauchi S."/>
            <person name="Serrano A."/>
            <person name="Linde D."/>
            <person name="Babiker R."/>
            <person name="Drula E."/>
            <person name="Ayuso-Fernandez I."/>
            <person name="Pacheco R."/>
            <person name="Padilla G."/>
            <person name="Ferreira P."/>
            <person name="Barriuso J."/>
            <person name="Kellner H."/>
            <person name="Castanera R."/>
            <person name="Alfaro M."/>
            <person name="Ramirez L."/>
            <person name="Pisabarro A.G."/>
            <person name="Kuo A."/>
            <person name="Tritt A."/>
            <person name="Lipzen A."/>
            <person name="He G."/>
            <person name="Yan M."/>
            <person name="Ng V."/>
            <person name="Cullen D."/>
            <person name="Martin F."/>
            <person name="Rosso M.-N."/>
            <person name="Henrissat B."/>
            <person name="Hibbett D."/>
            <person name="Martinez A.T."/>
            <person name="Grigoriev I.V."/>
        </authorList>
    </citation>
    <scope>NUCLEOTIDE SEQUENCE</scope>
    <source>
        <strain evidence="1">MF-IS2</strain>
    </source>
</reference>
<feature type="non-terminal residue" evidence="1">
    <location>
        <position position="1"/>
    </location>
</feature>
<dbReference type="EMBL" id="MU151072">
    <property type="protein sequence ID" value="KAF9452392.1"/>
    <property type="molecule type" value="Genomic_DNA"/>
</dbReference>
<keyword evidence="2" id="KW-1185">Reference proteome</keyword>
<dbReference type="Proteomes" id="UP000807342">
    <property type="component" value="Unassembled WGS sequence"/>
</dbReference>
<comment type="caution">
    <text evidence="1">The sequence shown here is derived from an EMBL/GenBank/DDBJ whole genome shotgun (WGS) entry which is preliminary data.</text>
</comment>
<accession>A0A9P6C5F1</accession>
<evidence type="ECO:0000313" key="2">
    <source>
        <dbReference type="Proteomes" id="UP000807342"/>
    </source>
</evidence>